<keyword evidence="1" id="KW-1133">Transmembrane helix</keyword>
<name>X1ST25_9ZZZZ</name>
<feature type="non-terminal residue" evidence="2">
    <location>
        <position position="150"/>
    </location>
</feature>
<proteinExistence type="predicted"/>
<evidence type="ECO:0000313" key="2">
    <source>
        <dbReference type="EMBL" id="GAI96088.1"/>
    </source>
</evidence>
<accession>X1ST25</accession>
<sequence length="150" mass="16602">MLVEHVFVTTYEEDEALQRARQLLAYFGFRVTSSTSGKLVMTSGKKKPTSRKVADLPQTVQLNYDRGRVSVGAAIMARRNKDLPVHAELMSTLVTSLERLLVQREPFSSCTQQFLFLQAQTGKVWAKGEKVAIGCLIALIGAIVIFLTIG</sequence>
<protein>
    <submittedName>
        <fullName evidence="2">Uncharacterized protein</fullName>
    </submittedName>
</protein>
<comment type="caution">
    <text evidence="2">The sequence shown here is derived from an EMBL/GenBank/DDBJ whole genome shotgun (WGS) entry which is preliminary data.</text>
</comment>
<keyword evidence="1" id="KW-0472">Membrane</keyword>
<keyword evidence="1" id="KW-0812">Transmembrane</keyword>
<dbReference type="AlphaFoldDB" id="X1ST25"/>
<dbReference type="EMBL" id="BARW01023474">
    <property type="protein sequence ID" value="GAI96088.1"/>
    <property type="molecule type" value="Genomic_DNA"/>
</dbReference>
<evidence type="ECO:0000256" key="1">
    <source>
        <dbReference type="SAM" id="Phobius"/>
    </source>
</evidence>
<gene>
    <name evidence="2" type="ORF">S12H4_38922</name>
</gene>
<reference evidence="2" key="1">
    <citation type="journal article" date="2014" name="Front. Microbiol.">
        <title>High frequency of phylogenetically diverse reductive dehalogenase-homologous genes in deep subseafloor sedimentary metagenomes.</title>
        <authorList>
            <person name="Kawai M."/>
            <person name="Futagami T."/>
            <person name="Toyoda A."/>
            <person name="Takaki Y."/>
            <person name="Nishi S."/>
            <person name="Hori S."/>
            <person name="Arai W."/>
            <person name="Tsubouchi T."/>
            <person name="Morono Y."/>
            <person name="Uchiyama I."/>
            <person name="Ito T."/>
            <person name="Fujiyama A."/>
            <person name="Inagaki F."/>
            <person name="Takami H."/>
        </authorList>
    </citation>
    <scope>NUCLEOTIDE SEQUENCE</scope>
    <source>
        <strain evidence="2">Expedition CK06-06</strain>
    </source>
</reference>
<feature type="transmembrane region" description="Helical" evidence="1">
    <location>
        <begin position="131"/>
        <end position="149"/>
    </location>
</feature>
<organism evidence="2">
    <name type="scientific">marine sediment metagenome</name>
    <dbReference type="NCBI Taxonomy" id="412755"/>
    <lineage>
        <taxon>unclassified sequences</taxon>
        <taxon>metagenomes</taxon>
        <taxon>ecological metagenomes</taxon>
    </lineage>
</organism>